<protein>
    <submittedName>
        <fullName evidence="1">Uncharacterized protein</fullName>
    </submittedName>
</protein>
<name>A0A8T0WDY3_PANVG</name>
<sequence>MESDGSISKLELGNSVFQVPAVAFRILHLTVSPIIPPALVPALPGWLLDHTLEFGSGDSNLSSRVSSSMTSSNSMNFTAAWLSQDTVRERGGNQNRHSGQSK</sequence>
<accession>A0A8T0WDY3</accession>
<evidence type="ECO:0000313" key="2">
    <source>
        <dbReference type="Proteomes" id="UP000823388"/>
    </source>
</evidence>
<dbReference type="AlphaFoldDB" id="A0A8T0WDY3"/>
<comment type="caution">
    <text evidence="1">The sequence shown here is derived from an EMBL/GenBank/DDBJ whole genome shotgun (WGS) entry which is preliminary data.</text>
</comment>
<organism evidence="1 2">
    <name type="scientific">Panicum virgatum</name>
    <name type="common">Blackwell switchgrass</name>
    <dbReference type="NCBI Taxonomy" id="38727"/>
    <lineage>
        <taxon>Eukaryota</taxon>
        <taxon>Viridiplantae</taxon>
        <taxon>Streptophyta</taxon>
        <taxon>Embryophyta</taxon>
        <taxon>Tracheophyta</taxon>
        <taxon>Spermatophyta</taxon>
        <taxon>Magnoliopsida</taxon>
        <taxon>Liliopsida</taxon>
        <taxon>Poales</taxon>
        <taxon>Poaceae</taxon>
        <taxon>PACMAD clade</taxon>
        <taxon>Panicoideae</taxon>
        <taxon>Panicodae</taxon>
        <taxon>Paniceae</taxon>
        <taxon>Panicinae</taxon>
        <taxon>Panicum</taxon>
        <taxon>Panicum sect. Hiantes</taxon>
    </lineage>
</organism>
<dbReference type="EMBL" id="CM029039">
    <property type="protein sequence ID" value="KAG2641379.1"/>
    <property type="molecule type" value="Genomic_DNA"/>
</dbReference>
<evidence type="ECO:0000313" key="1">
    <source>
        <dbReference type="EMBL" id="KAG2641379.1"/>
    </source>
</evidence>
<proteinExistence type="predicted"/>
<gene>
    <name evidence="1" type="ORF">PVAP13_2KG252558</name>
</gene>
<reference evidence="1" key="1">
    <citation type="submission" date="2020-05" db="EMBL/GenBank/DDBJ databases">
        <title>WGS assembly of Panicum virgatum.</title>
        <authorList>
            <person name="Lovell J.T."/>
            <person name="Jenkins J."/>
            <person name="Shu S."/>
            <person name="Juenger T.E."/>
            <person name="Schmutz J."/>
        </authorList>
    </citation>
    <scope>NUCLEOTIDE SEQUENCE</scope>
    <source>
        <strain evidence="1">AP13</strain>
    </source>
</reference>
<dbReference type="Proteomes" id="UP000823388">
    <property type="component" value="Chromosome 2K"/>
</dbReference>
<keyword evidence="2" id="KW-1185">Reference proteome</keyword>